<comment type="caution">
    <text evidence="3">The sequence shown here is derived from an EMBL/GenBank/DDBJ whole genome shotgun (WGS) entry which is preliminary data.</text>
</comment>
<feature type="region of interest" description="Disordered" evidence="1">
    <location>
        <begin position="38"/>
        <end position="68"/>
    </location>
</feature>
<feature type="transmembrane region" description="Helical" evidence="2">
    <location>
        <begin position="12"/>
        <end position="29"/>
    </location>
</feature>
<reference evidence="3" key="1">
    <citation type="submission" date="2023-03" db="EMBL/GenBank/DDBJ databases">
        <title>Complete genome of Cladonia borealis.</title>
        <authorList>
            <person name="Park H."/>
        </authorList>
    </citation>
    <scope>NUCLEOTIDE SEQUENCE</scope>
    <source>
        <strain evidence="3">ANT050790</strain>
    </source>
</reference>
<dbReference type="EMBL" id="JAFEKC020000011">
    <property type="protein sequence ID" value="KAK0512372.1"/>
    <property type="molecule type" value="Genomic_DNA"/>
</dbReference>
<keyword evidence="2" id="KW-0812">Transmembrane</keyword>
<protein>
    <submittedName>
        <fullName evidence="3">Uncharacterized protein</fullName>
    </submittedName>
</protein>
<organism evidence="3 4">
    <name type="scientific">Cladonia borealis</name>
    <dbReference type="NCBI Taxonomy" id="184061"/>
    <lineage>
        <taxon>Eukaryota</taxon>
        <taxon>Fungi</taxon>
        <taxon>Dikarya</taxon>
        <taxon>Ascomycota</taxon>
        <taxon>Pezizomycotina</taxon>
        <taxon>Lecanoromycetes</taxon>
        <taxon>OSLEUM clade</taxon>
        <taxon>Lecanoromycetidae</taxon>
        <taxon>Lecanorales</taxon>
        <taxon>Lecanorineae</taxon>
        <taxon>Cladoniaceae</taxon>
        <taxon>Cladonia</taxon>
    </lineage>
</organism>
<evidence type="ECO:0000313" key="3">
    <source>
        <dbReference type="EMBL" id="KAK0512372.1"/>
    </source>
</evidence>
<accession>A0AA39QZY4</accession>
<evidence type="ECO:0000256" key="2">
    <source>
        <dbReference type="SAM" id="Phobius"/>
    </source>
</evidence>
<proteinExistence type="predicted"/>
<dbReference type="Proteomes" id="UP001166286">
    <property type="component" value="Unassembled WGS sequence"/>
</dbReference>
<name>A0AA39QZY4_9LECA</name>
<evidence type="ECO:0000256" key="1">
    <source>
        <dbReference type="SAM" id="MobiDB-lite"/>
    </source>
</evidence>
<keyword evidence="2" id="KW-1133">Transmembrane helix</keyword>
<gene>
    <name evidence="3" type="ORF">JMJ35_005500</name>
</gene>
<dbReference type="AlphaFoldDB" id="A0AA39QZY4"/>
<sequence length="68" mass="7033">MSTLTSLLTRPSALGFLAVAGSGAFYVGLKYRTLTGPEGKEMGRNIGKTKGEGPKSYEVKPGREGGGV</sequence>
<evidence type="ECO:0000313" key="4">
    <source>
        <dbReference type="Proteomes" id="UP001166286"/>
    </source>
</evidence>
<keyword evidence="2" id="KW-0472">Membrane</keyword>
<keyword evidence="4" id="KW-1185">Reference proteome</keyword>